<sequence>MSSSLPSLPYPPGRILLLLNGLALTSTGLSYIMGRDRQTLKSLDALFNEKAKFNGGINLIAPFAGCAYLSTSVVNIIAALKFGDFECRAVMITTGAFFHLAMAAVRVGLMGERKLFYRDGKVKSMSTTQVILGLALLWGASRVG</sequence>
<keyword evidence="3" id="KW-1185">Reference proteome</keyword>
<name>A0A9W7L9X0_9STRA</name>
<evidence type="ECO:0000256" key="1">
    <source>
        <dbReference type="SAM" id="Phobius"/>
    </source>
</evidence>
<reference evidence="3" key="1">
    <citation type="journal article" date="2023" name="Commun. Biol.">
        <title>Genome analysis of Parmales, the sister group of diatoms, reveals the evolutionary specialization of diatoms from phago-mixotrophs to photoautotrophs.</title>
        <authorList>
            <person name="Ban H."/>
            <person name="Sato S."/>
            <person name="Yoshikawa S."/>
            <person name="Yamada K."/>
            <person name="Nakamura Y."/>
            <person name="Ichinomiya M."/>
            <person name="Sato N."/>
            <person name="Blanc-Mathieu R."/>
            <person name="Endo H."/>
            <person name="Kuwata A."/>
            <person name="Ogata H."/>
        </authorList>
    </citation>
    <scope>NUCLEOTIDE SEQUENCE [LARGE SCALE GENOMIC DNA]</scope>
</reference>
<keyword evidence="1" id="KW-1133">Transmembrane helix</keyword>
<dbReference type="AlphaFoldDB" id="A0A9W7L9X0"/>
<proteinExistence type="predicted"/>
<accession>A0A9W7L9X0</accession>
<comment type="caution">
    <text evidence="2">The sequence shown here is derived from an EMBL/GenBank/DDBJ whole genome shotgun (WGS) entry which is preliminary data.</text>
</comment>
<keyword evidence="1" id="KW-0472">Membrane</keyword>
<dbReference type="Proteomes" id="UP001165065">
    <property type="component" value="Unassembled WGS sequence"/>
</dbReference>
<keyword evidence="1" id="KW-0812">Transmembrane</keyword>
<feature type="transmembrane region" description="Helical" evidence="1">
    <location>
        <begin position="15"/>
        <end position="34"/>
    </location>
</feature>
<protein>
    <submittedName>
        <fullName evidence="2">Uncharacterized protein</fullName>
    </submittedName>
</protein>
<dbReference type="OrthoDB" id="10364083at2759"/>
<dbReference type="EMBL" id="BRYA01000137">
    <property type="protein sequence ID" value="GMI40814.1"/>
    <property type="molecule type" value="Genomic_DNA"/>
</dbReference>
<gene>
    <name evidence="2" type="ORF">TrCOL_g11018</name>
</gene>
<evidence type="ECO:0000313" key="2">
    <source>
        <dbReference type="EMBL" id="GMI40814.1"/>
    </source>
</evidence>
<organism evidence="2 3">
    <name type="scientific">Triparma columacea</name>
    <dbReference type="NCBI Taxonomy" id="722753"/>
    <lineage>
        <taxon>Eukaryota</taxon>
        <taxon>Sar</taxon>
        <taxon>Stramenopiles</taxon>
        <taxon>Ochrophyta</taxon>
        <taxon>Bolidophyceae</taxon>
        <taxon>Parmales</taxon>
        <taxon>Triparmaceae</taxon>
        <taxon>Triparma</taxon>
    </lineage>
</organism>
<feature type="transmembrane region" description="Helical" evidence="1">
    <location>
        <begin position="55"/>
        <end position="77"/>
    </location>
</feature>
<feature type="transmembrane region" description="Helical" evidence="1">
    <location>
        <begin position="89"/>
        <end position="110"/>
    </location>
</feature>
<evidence type="ECO:0000313" key="3">
    <source>
        <dbReference type="Proteomes" id="UP001165065"/>
    </source>
</evidence>